<dbReference type="PANTHER" id="PTHR48010:SF5">
    <property type="entry name" value="PROTEIN TOO MANY MOUTHS"/>
    <property type="match status" value="1"/>
</dbReference>
<dbReference type="FunFam" id="3.80.10.10:FF:000299">
    <property type="entry name" value="Piriformospora indica-insensitive protein 2"/>
    <property type="match status" value="1"/>
</dbReference>
<dbReference type="EMBL" id="CP097510">
    <property type="protein sequence ID" value="URE34872.1"/>
    <property type="molecule type" value="Genomic_DNA"/>
</dbReference>
<evidence type="ECO:0000256" key="2">
    <source>
        <dbReference type="ARBA" id="ARBA00022475"/>
    </source>
</evidence>
<dbReference type="PRINTS" id="PR00019">
    <property type="entry name" value="LEURICHRPT"/>
</dbReference>
<dbReference type="GO" id="GO:0005886">
    <property type="term" value="C:plasma membrane"/>
    <property type="evidence" value="ECO:0007669"/>
    <property type="project" value="UniProtKB-SubCell"/>
</dbReference>
<reference evidence="7" key="1">
    <citation type="submission" date="2022-05" db="EMBL/GenBank/DDBJ databases">
        <title>The Musa troglodytarum L. genome provides insights into the mechanism of non-climacteric behaviour and enrichment of carotenoids.</title>
        <authorList>
            <person name="Wang J."/>
        </authorList>
    </citation>
    <scope>NUCLEOTIDE SEQUENCE</scope>
    <source>
        <tissue evidence="7">Leaf</tissue>
    </source>
</reference>
<accession>A0A9E7HRV2</accession>
<evidence type="ECO:0000256" key="4">
    <source>
        <dbReference type="ARBA" id="ARBA00022729"/>
    </source>
</evidence>
<dbReference type="InterPro" id="IPR003591">
    <property type="entry name" value="Leu-rich_rpt_typical-subtyp"/>
</dbReference>
<keyword evidence="3" id="KW-0433">Leucine-rich repeat</keyword>
<keyword evidence="6" id="KW-0472">Membrane</keyword>
<sequence length="552" mass="59976">MVLRSCKPYFRIPSAGFLFLGSFFENLLLASASVRLLGFTHEGGSVALINNSLTFTSSSIDGFLCLPSWCLVKVVSPAPTPSIITSSCAPLLLSLLLFFLVSSEGEVPMAPMQRTEQETLYLVIQDVVGKRWNGSQLYPDPCGWTQIQGVSCDLSDGMWYVTGLSIGRLLDSSLECAEDAAFSPLLFELKHLRRLSFLGCFSSHRQTTIPSRQWEQLAGSLETLEFRSNQGLVGEVPANLAQLTRLQSLVLVDNSLSGELPRELGNLTQLKRLALAGNRFCGYIPASLGSNMAELLILDLSRNSLTGSLPSSFGDLASLLKLDLSHNLLHGSLPPELGSLRSLTLLDLRNNELSGVLAQAHTLHRMVSLQDLLLSDNPLGGSLSEVQWENVANLTTLDLSRANLSGAIPESIAGLKRLRFLALDNNRLSGSVSPKLATLPSLTGLYLNGNNLTGELGFSDEFYRRMGRRSAFWDNPYLCHGSVGMPTGVEQCKQAQQTSNPQDVAAYDGNPDQSSSMLTSFVLPASSTSAWRGVGVQESVIALLLVMFWRRS</sequence>
<dbReference type="Proteomes" id="UP001055439">
    <property type="component" value="Chromosome 8"/>
</dbReference>
<dbReference type="OrthoDB" id="676979at2759"/>
<organism evidence="7 8">
    <name type="scientific">Musa troglodytarum</name>
    <name type="common">fe'i banana</name>
    <dbReference type="NCBI Taxonomy" id="320322"/>
    <lineage>
        <taxon>Eukaryota</taxon>
        <taxon>Viridiplantae</taxon>
        <taxon>Streptophyta</taxon>
        <taxon>Embryophyta</taxon>
        <taxon>Tracheophyta</taxon>
        <taxon>Spermatophyta</taxon>
        <taxon>Magnoliopsida</taxon>
        <taxon>Liliopsida</taxon>
        <taxon>Zingiberales</taxon>
        <taxon>Musaceae</taxon>
        <taxon>Musa</taxon>
    </lineage>
</organism>
<evidence type="ECO:0000256" key="3">
    <source>
        <dbReference type="ARBA" id="ARBA00022614"/>
    </source>
</evidence>
<dbReference type="AlphaFoldDB" id="A0A9E7HRV2"/>
<comment type="subcellular location">
    <subcellularLocation>
        <location evidence="1">Cell membrane</location>
    </subcellularLocation>
</comment>
<keyword evidence="4" id="KW-0732">Signal</keyword>
<protein>
    <submittedName>
        <fullName evidence="7">Leucine Rich Repeat</fullName>
    </submittedName>
</protein>
<evidence type="ECO:0000256" key="5">
    <source>
        <dbReference type="ARBA" id="ARBA00022737"/>
    </source>
</evidence>
<dbReference type="Gene3D" id="3.80.10.10">
    <property type="entry name" value="Ribonuclease Inhibitor"/>
    <property type="match status" value="1"/>
</dbReference>
<dbReference type="Pfam" id="PF13855">
    <property type="entry name" value="LRR_8"/>
    <property type="match status" value="2"/>
</dbReference>
<dbReference type="InterPro" id="IPR050994">
    <property type="entry name" value="At_inactive_RLKs"/>
</dbReference>
<keyword evidence="8" id="KW-1185">Reference proteome</keyword>
<dbReference type="SUPFAM" id="SSF52058">
    <property type="entry name" value="L domain-like"/>
    <property type="match status" value="1"/>
</dbReference>
<dbReference type="FunFam" id="3.80.10.10:FF:000269">
    <property type="entry name" value="Piriformospora indica-insensitive protein 2"/>
    <property type="match status" value="1"/>
</dbReference>
<gene>
    <name evidence="7" type="ORF">MUK42_17127</name>
</gene>
<keyword evidence="2" id="KW-1003">Cell membrane</keyword>
<evidence type="ECO:0000313" key="8">
    <source>
        <dbReference type="Proteomes" id="UP001055439"/>
    </source>
</evidence>
<dbReference type="GO" id="GO:0051707">
    <property type="term" value="P:response to other organism"/>
    <property type="evidence" value="ECO:0007669"/>
    <property type="project" value="UniProtKB-ARBA"/>
</dbReference>
<dbReference type="Pfam" id="PF00560">
    <property type="entry name" value="LRR_1"/>
    <property type="match status" value="1"/>
</dbReference>
<evidence type="ECO:0000256" key="6">
    <source>
        <dbReference type="ARBA" id="ARBA00023136"/>
    </source>
</evidence>
<keyword evidence="5" id="KW-0677">Repeat</keyword>
<dbReference type="InterPro" id="IPR001611">
    <property type="entry name" value="Leu-rich_rpt"/>
</dbReference>
<dbReference type="SMART" id="SM00369">
    <property type="entry name" value="LRR_TYP"/>
    <property type="match status" value="7"/>
</dbReference>
<evidence type="ECO:0000256" key="1">
    <source>
        <dbReference type="ARBA" id="ARBA00004236"/>
    </source>
</evidence>
<evidence type="ECO:0000313" key="7">
    <source>
        <dbReference type="EMBL" id="URE34872.1"/>
    </source>
</evidence>
<dbReference type="PANTHER" id="PTHR48010">
    <property type="entry name" value="OS05G0588300 PROTEIN"/>
    <property type="match status" value="1"/>
</dbReference>
<name>A0A9E7HRV2_9LILI</name>
<dbReference type="InterPro" id="IPR032675">
    <property type="entry name" value="LRR_dom_sf"/>
</dbReference>
<proteinExistence type="predicted"/>